<sequence>MTPTLSPAARRRLLRNVLAFFVTLIAISVAAGLIGGTMAVVLVLRLVFGVGASCSGIWMFFLLARQMIRNGRPPHPFFYGGYAIILGCLGGVAVMGILMLIQGAQQLTLLGS</sequence>
<feature type="transmembrane region" description="Helical" evidence="1">
    <location>
        <begin position="76"/>
        <end position="101"/>
    </location>
</feature>
<dbReference type="Proteomes" id="UP000315751">
    <property type="component" value="Unassembled WGS sequence"/>
</dbReference>
<keyword evidence="1" id="KW-0812">Transmembrane</keyword>
<keyword evidence="1" id="KW-1133">Transmembrane helix</keyword>
<name>A0A560HAJ7_9PROT</name>
<evidence type="ECO:0000313" key="3">
    <source>
        <dbReference type="Proteomes" id="UP000315751"/>
    </source>
</evidence>
<dbReference type="RefSeq" id="WP_145732206.1">
    <property type="nucleotide sequence ID" value="NZ_VITR01000006.1"/>
</dbReference>
<feature type="transmembrane region" description="Helical" evidence="1">
    <location>
        <begin position="40"/>
        <end position="64"/>
    </location>
</feature>
<keyword evidence="1" id="KW-0472">Membrane</keyword>
<dbReference type="EMBL" id="VITR01000006">
    <property type="protein sequence ID" value="TWB42520.1"/>
    <property type="molecule type" value="Genomic_DNA"/>
</dbReference>
<organism evidence="2 3">
    <name type="scientific">Nitrospirillum amazonense</name>
    <dbReference type="NCBI Taxonomy" id="28077"/>
    <lineage>
        <taxon>Bacteria</taxon>
        <taxon>Pseudomonadati</taxon>
        <taxon>Pseudomonadota</taxon>
        <taxon>Alphaproteobacteria</taxon>
        <taxon>Rhodospirillales</taxon>
        <taxon>Azospirillaceae</taxon>
        <taxon>Nitrospirillum</taxon>
    </lineage>
</organism>
<dbReference type="AlphaFoldDB" id="A0A560HAJ7"/>
<reference evidence="2 3" key="1">
    <citation type="submission" date="2019-06" db="EMBL/GenBank/DDBJ databases">
        <title>Genomic Encyclopedia of Type Strains, Phase IV (KMG-V): Genome sequencing to study the core and pangenomes of soil and plant-associated prokaryotes.</title>
        <authorList>
            <person name="Whitman W."/>
        </authorList>
    </citation>
    <scope>NUCLEOTIDE SEQUENCE [LARGE SCALE GENOMIC DNA]</scope>
    <source>
        <strain evidence="2 3">BR 11622</strain>
    </source>
</reference>
<protein>
    <submittedName>
        <fullName evidence="2">Uncharacterized protein</fullName>
    </submittedName>
</protein>
<dbReference type="OrthoDB" id="7363837at2"/>
<feature type="transmembrane region" description="Helical" evidence="1">
    <location>
        <begin position="12"/>
        <end position="34"/>
    </location>
</feature>
<evidence type="ECO:0000313" key="2">
    <source>
        <dbReference type="EMBL" id="TWB42520.1"/>
    </source>
</evidence>
<accession>A0A560HAJ7</accession>
<proteinExistence type="predicted"/>
<keyword evidence="3" id="KW-1185">Reference proteome</keyword>
<comment type="caution">
    <text evidence="2">The sequence shown here is derived from an EMBL/GenBank/DDBJ whole genome shotgun (WGS) entry which is preliminary data.</text>
</comment>
<gene>
    <name evidence="2" type="ORF">FBZ90_106116</name>
</gene>
<evidence type="ECO:0000256" key="1">
    <source>
        <dbReference type="SAM" id="Phobius"/>
    </source>
</evidence>